<protein>
    <submittedName>
        <fullName evidence="1">AMP-binding protein</fullName>
    </submittedName>
</protein>
<dbReference type="Proteomes" id="UP001558850">
    <property type="component" value="Unassembled WGS sequence"/>
</dbReference>
<reference evidence="1" key="1">
    <citation type="submission" date="2024-07" db="EMBL/GenBank/DDBJ databases">
        <title>A survey of Mimosa microsymbionts across Brazilian biomes reveals a high diversity of Paraburkholderia nodulating endemic species, but also that Cupriavidus is common as a symbiont of widespread species.</title>
        <authorList>
            <person name="Rouws L."/>
            <person name="Barauna A."/>
            <person name="Beukes C."/>
            <person name="Rouws J.R.C."/>
            <person name="De Faria S.M."/>
            <person name="Gross E."/>
            <person name="Bueno Dos Reis Junior F."/>
            <person name="Simon M.F."/>
            <person name="Maluk M."/>
            <person name="Odee D.W."/>
            <person name="Kenicer G."/>
            <person name="Young J.P.W."/>
            <person name="Reis V.M."/>
            <person name="Zilli J."/>
            <person name="James E.K."/>
        </authorList>
    </citation>
    <scope>NUCLEOTIDE SEQUENCE</scope>
    <source>
        <strain evidence="1">EG181B</strain>
    </source>
</reference>
<evidence type="ECO:0000313" key="1">
    <source>
        <dbReference type="EMBL" id="MEX3937546.1"/>
    </source>
</evidence>
<keyword evidence="2" id="KW-1185">Reference proteome</keyword>
<dbReference type="EMBL" id="JBFRCH010000055">
    <property type="protein sequence ID" value="MEX3937546.1"/>
    <property type="molecule type" value="Genomic_DNA"/>
</dbReference>
<gene>
    <name evidence="1" type="ORF">AB4Y32_38435</name>
</gene>
<evidence type="ECO:0000313" key="2">
    <source>
        <dbReference type="Proteomes" id="UP001558850"/>
    </source>
</evidence>
<comment type="caution">
    <text evidence="1">The sequence shown here is derived from an EMBL/GenBank/DDBJ whole genome shotgun (WGS) entry which is preliminary data.</text>
</comment>
<sequence length="625" mass="68466">MTSNVVETIDRPFREVGFREPAVEIERRNDGTLIVKSGPPLPPTRSCTTDWLEHWASVRPASPMLVQRNREGAWESWSVSEVWRAVRAIATALLSHGASQSAPLVILSENSSAQALMTWGALYAGVPVAPVSPAYSLMGSDGNFRRLTDAVSLVKPHLVFVEDARRFADALAALGVPPERVIAVEHAAPGMLPFASLASTAIDPDVEARHRELPGSLPAKYMFTSGSTGMPKAVVQSRSNLAAAQEMAARVFEKDPDEQPVYLEWLPWHHVMGGNIVLNRILRFGATLYIDEGKPLPARFDQTLKNLGDVAPSLYFNVPAGLAMLVAALERDERFARHFFSRLKYVYYGGAVLSRDLYDRFQQLAVRTTGERVVLTSVFGATESSGPAVTQYWAVDDVGCIGLPVSDVALKLLEDPNLPGRYEMRIKGPNIIERYLDAPEKTAAAFDEEGFYMLGDAVRFVDPERPVAGLRFAGRFAEDFKLANGTWVRTAALRTRLIDACSPLVKEAVIAHDGADTLGTLAWLDVGACAKALPELAGIGSGELVRHPVLLQELEKRLAAVNAGQKGASMRIERLMLLEEPPSMQHYEVTDKGSINQRAVIERRRARVDELFAAPCQKHVVVSPS</sequence>
<organism evidence="1 2">
    <name type="scientific">Paraburkholderia phymatum</name>
    <dbReference type="NCBI Taxonomy" id="148447"/>
    <lineage>
        <taxon>Bacteria</taxon>
        <taxon>Pseudomonadati</taxon>
        <taxon>Pseudomonadota</taxon>
        <taxon>Betaproteobacteria</taxon>
        <taxon>Burkholderiales</taxon>
        <taxon>Burkholderiaceae</taxon>
        <taxon>Paraburkholderia</taxon>
    </lineage>
</organism>
<name>A0ACC6UD34_9BURK</name>
<proteinExistence type="predicted"/>
<accession>A0ACC6UD34</accession>